<evidence type="ECO:0000313" key="2">
    <source>
        <dbReference type="Proteomes" id="UP000694865"/>
    </source>
</evidence>
<gene>
    <name evidence="3" type="primary">LOC100376132</name>
</gene>
<protein>
    <submittedName>
        <fullName evidence="3">Uncharacterized protein LOC100376132</fullName>
    </submittedName>
</protein>
<feature type="signal peptide" evidence="1">
    <location>
        <begin position="1"/>
        <end position="23"/>
    </location>
</feature>
<dbReference type="GeneID" id="100376132"/>
<feature type="chain" id="PRO_5045317415" evidence="1">
    <location>
        <begin position="24"/>
        <end position="130"/>
    </location>
</feature>
<name>A0ABM0GXE4_SACKO</name>
<reference evidence="3" key="1">
    <citation type="submission" date="2025-08" db="UniProtKB">
        <authorList>
            <consortium name="RefSeq"/>
        </authorList>
    </citation>
    <scope>IDENTIFICATION</scope>
    <source>
        <tissue evidence="3">Testes</tissue>
    </source>
</reference>
<dbReference type="RefSeq" id="XP_002739461.1">
    <property type="nucleotide sequence ID" value="XM_002739415.2"/>
</dbReference>
<sequence>MILKMSAKLSLCVLLLVPLLCRAKQGGMPLSPGVATQHCGACGGYCAEECKHFTPSTECACPEPNMTCCNGDGFGGNLCKEECGGKCQIAGCGRNEVKSSKIECNVDCRKQPIADVDVMCCVPTTDYEDL</sequence>
<accession>A0ABM0GXE4</accession>
<keyword evidence="2" id="KW-1185">Reference proteome</keyword>
<evidence type="ECO:0000313" key="3">
    <source>
        <dbReference type="RefSeq" id="XP_002739461.1"/>
    </source>
</evidence>
<evidence type="ECO:0000256" key="1">
    <source>
        <dbReference type="SAM" id="SignalP"/>
    </source>
</evidence>
<proteinExistence type="predicted"/>
<dbReference type="Proteomes" id="UP000694865">
    <property type="component" value="Unplaced"/>
</dbReference>
<organism evidence="2 3">
    <name type="scientific">Saccoglossus kowalevskii</name>
    <name type="common">Acorn worm</name>
    <dbReference type="NCBI Taxonomy" id="10224"/>
    <lineage>
        <taxon>Eukaryota</taxon>
        <taxon>Metazoa</taxon>
        <taxon>Hemichordata</taxon>
        <taxon>Enteropneusta</taxon>
        <taxon>Harrimaniidae</taxon>
        <taxon>Saccoglossus</taxon>
    </lineage>
</organism>
<keyword evidence="1" id="KW-0732">Signal</keyword>